<dbReference type="SUPFAM" id="SSF47323">
    <property type="entry name" value="Anticodon-binding domain of a subclass of class I aminoacyl-tRNA synthetases"/>
    <property type="match status" value="1"/>
</dbReference>
<dbReference type="SUPFAM" id="SSF55190">
    <property type="entry name" value="Arginyl-tRNA synthetase (ArgRS), N-terminal 'additional' domain"/>
    <property type="match status" value="1"/>
</dbReference>
<comment type="subcellular location">
    <subcellularLocation>
        <location evidence="1">Cytoplasm</location>
    </subcellularLocation>
</comment>
<keyword evidence="9 13" id="KW-0648">Protein biosynthesis</keyword>
<evidence type="ECO:0000256" key="6">
    <source>
        <dbReference type="ARBA" id="ARBA00022598"/>
    </source>
</evidence>
<dbReference type="CDD" id="cd00671">
    <property type="entry name" value="ArgRS_core"/>
    <property type="match status" value="1"/>
</dbReference>
<dbReference type="InterPro" id="IPR036695">
    <property type="entry name" value="Arg-tRNA-synth_N_sf"/>
</dbReference>
<comment type="caution">
    <text evidence="16">The sequence shown here is derived from an EMBL/GenBank/DDBJ whole genome shotgun (WGS) entry which is preliminary data.</text>
</comment>
<dbReference type="GO" id="GO:0005737">
    <property type="term" value="C:cytoplasm"/>
    <property type="evidence" value="ECO:0007669"/>
    <property type="project" value="UniProtKB-SubCell"/>
</dbReference>
<dbReference type="Pfam" id="PF05746">
    <property type="entry name" value="DALR_1"/>
    <property type="match status" value="1"/>
</dbReference>
<dbReference type="SMART" id="SM00836">
    <property type="entry name" value="DALR_1"/>
    <property type="match status" value="1"/>
</dbReference>
<dbReference type="Proteomes" id="UP001178507">
    <property type="component" value="Unassembled WGS sequence"/>
</dbReference>
<evidence type="ECO:0000256" key="13">
    <source>
        <dbReference type="RuleBase" id="RU363038"/>
    </source>
</evidence>
<evidence type="ECO:0000256" key="10">
    <source>
        <dbReference type="ARBA" id="ARBA00023146"/>
    </source>
</evidence>
<keyword evidence="10 13" id="KW-0030">Aminoacyl-tRNA synthetase</keyword>
<evidence type="ECO:0000256" key="5">
    <source>
        <dbReference type="ARBA" id="ARBA00022490"/>
    </source>
</evidence>
<evidence type="ECO:0000256" key="4">
    <source>
        <dbReference type="ARBA" id="ARBA00012837"/>
    </source>
</evidence>
<evidence type="ECO:0000256" key="9">
    <source>
        <dbReference type="ARBA" id="ARBA00022917"/>
    </source>
</evidence>
<dbReference type="PROSITE" id="PS00178">
    <property type="entry name" value="AA_TRNA_LIGASE_I"/>
    <property type="match status" value="1"/>
</dbReference>
<evidence type="ECO:0000313" key="17">
    <source>
        <dbReference type="Proteomes" id="UP001178507"/>
    </source>
</evidence>
<dbReference type="PRINTS" id="PR01038">
    <property type="entry name" value="TRNASYNTHARG"/>
</dbReference>
<evidence type="ECO:0000259" key="15">
    <source>
        <dbReference type="SMART" id="SM01016"/>
    </source>
</evidence>
<evidence type="ECO:0000313" key="16">
    <source>
        <dbReference type="EMBL" id="CAJ1371983.1"/>
    </source>
</evidence>
<keyword evidence="17" id="KW-1185">Reference proteome</keyword>
<dbReference type="Gene3D" id="3.40.50.620">
    <property type="entry name" value="HUPs"/>
    <property type="match status" value="1"/>
</dbReference>
<comment type="catalytic activity">
    <reaction evidence="12">
        <text>tRNA(Arg) + L-arginine + ATP = L-arginyl-tRNA(Arg) + AMP + diphosphate</text>
        <dbReference type="Rhea" id="RHEA:20301"/>
        <dbReference type="Rhea" id="RHEA-COMP:9658"/>
        <dbReference type="Rhea" id="RHEA-COMP:9673"/>
        <dbReference type="ChEBI" id="CHEBI:30616"/>
        <dbReference type="ChEBI" id="CHEBI:32682"/>
        <dbReference type="ChEBI" id="CHEBI:33019"/>
        <dbReference type="ChEBI" id="CHEBI:78442"/>
        <dbReference type="ChEBI" id="CHEBI:78513"/>
        <dbReference type="ChEBI" id="CHEBI:456215"/>
        <dbReference type="EC" id="6.1.1.19"/>
    </reaction>
</comment>
<dbReference type="SMART" id="SM01016">
    <property type="entry name" value="Arg_tRNA_synt_N"/>
    <property type="match status" value="1"/>
</dbReference>
<organism evidence="16 17">
    <name type="scientific">Effrenium voratum</name>
    <dbReference type="NCBI Taxonomy" id="2562239"/>
    <lineage>
        <taxon>Eukaryota</taxon>
        <taxon>Sar</taxon>
        <taxon>Alveolata</taxon>
        <taxon>Dinophyceae</taxon>
        <taxon>Suessiales</taxon>
        <taxon>Symbiodiniaceae</taxon>
        <taxon>Effrenium</taxon>
    </lineage>
</organism>
<dbReference type="Gene3D" id="1.10.730.10">
    <property type="entry name" value="Isoleucyl-tRNA Synthetase, Domain 1"/>
    <property type="match status" value="1"/>
</dbReference>
<evidence type="ECO:0000256" key="2">
    <source>
        <dbReference type="ARBA" id="ARBA00005594"/>
    </source>
</evidence>
<keyword evidence="6 13" id="KW-0436">Ligase</keyword>
<keyword evidence="5" id="KW-0963">Cytoplasm</keyword>
<comment type="subunit">
    <text evidence="3">Monomer.</text>
</comment>
<evidence type="ECO:0000256" key="12">
    <source>
        <dbReference type="ARBA" id="ARBA00049339"/>
    </source>
</evidence>
<dbReference type="InterPro" id="IPR014729">
    <property type="entry name" value="Rossmann-like_a/b/a_fold"/>
</dbReference>
<dbReference type="SUPFAM" id="SSF52374">
    <property type="entry name" value="Nucleotidylyl transferase"/>
    <property type="match status" value="1"/>
</dbReference>
<evidence type="ECO:0000259" key="14">
    <source>
        <dbReference type="SMART" id="SM00836"/>
    </source>
</evidence>
<dbReference type="GO" id="GO:0006420">
    <property type="term" value="P:arginyl-tRNA aminoacylation"/>
    <property type="evidence" value="ECO:0007669"/>
    <property type="project" value="InterPro"/>
</dbReference>
<proteinExistence type="inferred from homology"/>
<protein>
    <recommendedName>
        <fullName evidence="4">arginine--tRNA ligase</fullName>
        <ecNumber evidence="4">6.1.1.19</ecNumber>
    </recommendedName>
    <alternativeName>
        <fullName evidence="11">Arginyl-tRNA synthetase</fullName>
    </alternativeName>
</protein>
<dbReference type="HAMAP" id="MF_00123">
    <property type="entry name" value="Arg_tRNA_synth"/>
    <property type="match status" value="1"/>
</dbReference>
<dbReference type="InterPro" id="IPR001278">
    <property type="entry name" value="Arg-tRNA-ligase"/>
</dbReference>
<dbReference type="EMBL" id="CAUJNA010000108">
    <property type="protein sequence ID" value="CAJ1371983.1"/>
    <property type="molecule type" value="Genomic_DNA"/>
</dbReference>
<dbReference type="PANTHER" id="PTHR11956">
    <property type="entry name" value="ARGINYL-TRNA SYNTHETASE"/>
    <property type="match status" value="1"/>
</dbReference>
<dbReference type="FunFam" id="3.40.50.620:FF:000116">
    <property type="entry name" value="Arginine--tRNA ligase"/>
    <property type="match status" value="1"/>
</dbReference>
<accession>A0AA36MLJ6</accession>
<evidence type="ECO:0000256" key="1">
    <source>
        <dbReference type="ARBA" id="ARBA00004496"/>
    </source>
</evidence>
<dbReference type="FunFam" id="1.10.730.10:FF:000006">
    <property type="entry name" value="Arginyl-tRNA synthetase 2, mitochondrial"/>
    <property type="match status" value="1"/>
</dbReference>
<sequence length="585" mass="66206">MAPLLSVQGQVTDLFAAALQNAFPSIRQEALLVKGNPKYGDYQCNNAMKVFKEHGTGLGFDSPLRVAEAIRDALPANSLIGEISVAPQGFVAVRLSQAWLSNEVGKILQGDVEYKDLPRKRVVVDYSSPNIAKEMHVGHLRSTIIGESIRRVLEFCGHEVHGLNHVGDWGTQFGMLIEYMKETYPNFQDQLPEVHDLQEFYKASKKRFDEDADFKVRAQRAVVDLQAGGEFARTAWEKICEVSRLAFNRIYARLNISIEERGESFYNGMIPPLVEELKARTICQESEGAMCIFTPNVSTIPLMAVKSDGGFGYDSTDLAAIYHRLFVMRADWIVYVTDLGQEQHFHMIFDAAKQAGWHTPPFTRCDHMGFGVVQGEDKKKFKTRSGETVKLSDLLNEAVQRAKQEISSRVEQQQKDGGEAFLVDPQEQQDAAEKIGIAAVRYFDMKQNRTTNYVFNWDRMLDPKGNSAVFLFYAYARIRSIQRKSGIDIASIPPSCLEVKHPTERDLVLKLLQFPDVMQAILADLHLHHLTDYLWELCNTLTAFYMKCKVIGDEEQSSRLLLCEATRKVLLKSFQLLGFTPLDKI</sequence>
<dbReference type="EC" id="6.1.1.19" evidence="4"/>
<dbReference type="InterPro" id="IPR035684">
    <property type="entry name" value="ArgRS_core"/>
</dbReference>
<dbReference type="InterPro" id="IPR009080">
    <property type="entry name" value="tRNAsynth_Ia_anticodon-bd"/>
</dbReference>
<dbReference type="InterPro" id="IPR001412">
    <property type="entry name" value="aa-tRNA-synth_I_CS"/>
</dbReference>
<feature type="domain" description="DALR anticodon binding" evidence="14">
    <location>
        <begin position="471"/>
        <end position="585"/>
    </location>
</feature>
<dbReference type="FunFam" id="3.30.1360.70:FF:000002">
    <property type="entry name" value="arginine--tRNA ligase, cytoplasmic"/>
    <property type="match status" value="1"/>
</dbReference>
<name>A0AA36MLJ6_9DINO</name>
<keyword evidence="8 13" id="KW-0067">ATP-binding</keyword>
<evidence type="ECO:0000256" key="11">
    <source>
        <dbReference type="ARBA" id="ARBA00033033"/>
    </source>
</evidence>
<dbReference type="Pfam" id="PF00750">
    <property type="entry name" value="tRNA-synt_1d"/>
    <property type="match status" value="1"/>
</dbReference>
<evidence type="ECO:0000256" key="3">
    <source>
        <dbReference type="ARBA" id="ARBA00011245"/>
    </source>
</evidence>
<dbReference type="GO" id="GO:0005524">
    <property type="term" value="F:ATP binding"/>
    <property type="evidence" value="ECO:0007669"/>
    <property type="project" value="UniProtKB-KW"/>
</dbReference>
<evidence type="ECO:0000256" key="7">
    <source>
        <dbReference type="ARBA" id="ARBA00022741"/>
    </source>
</evidence>
<dbReference type="GO" id="GO:0004814">
    <property type="term" value="F:arginine-tRNA ligase activity"/>
    <property type="evidence" value="ECO:0007669"/>
    <property type="project" value="UniProtKB-EC"/>
</dbReference>
<keyword evidence="7 13" id="KW-0547">Nucleotide-binding</keyword>
<comment type="similarity">
    <text evidence="2 13">Belongs to the class-I aminoacyl-tRNA synthetase family.</text>
</comment>
<dbReference type="PANTHER" id="PTHR11956:SF5">
    <property type="entry name" value="ARGININE--TRNA LIGASE, CYTOPLASMIC"/>
    <property type="match status" value="1"/>
</dbReference>
<dbReference type="NCBIfam" id="TIGR00456">
    <property type="entry name" value="argS"/>
    <property type="match status" value="1"/>
</dbReference>
<dbReference type="InterPro" id="IPR005148">
    <property type="entry name" value="Arg-tRNA-synth_N"/>
</dbReference>
<dbReference type="AlphaFoldDB" id="A0AA36MLJ6"/>
<dbReference type="Pfam" id="PF03485">
    <property type="entry name" value="Arg_tRNA_synt_N"/>
    <property type="match status" value="1"/>
</dbReference>
<dbReference type="Gene3D" id="3.30.1360.70">
    <property type="entry name" value="Arginyl tRNA synthetase N-terminal domain"/>
    <property type="match status" value="1"/>
</dbReference>
<gene>
    <name evidence="16" type="ORF">EVOR1521_LOCUS2149</name>
</gene>
<feature type="domain" description="Arginyl tRNA synthetase N-terminal" evidence="15">
    <location>
        <begin position="9"/>
        <end position="95"/>
    </location>
</feature>
<evidence type="ECO:0000256" key="8">
    <source>
        <dbReference type="ARBA" id="ARBA00022840"/>
    </source>
</evidence>
<dbReference type="InterPro" id="IPR008909">
    <property type="entry name" value="DALR_anticod-bd"/>
</dbReference>
<reference evidence="16" key="1">
    <citation type="submission" date="2023-08" db="EMBL/GenBank/DDBJ databases">
        <authorList>
            <person name="Chen Y."/>
            <person name="Shah S."/>
            <person name="Dougan E. K."/>
            <person name="Thang M."/>
            <person name="Chan C."/>
        </authorList>
    </citation>
    <scope>NUCLEOTIDE SEQUENCE</scope>
</reference>